<keyword evidence="3" id="KW-1185">Reference proteome</keyword>
<feature type="region of interest" description="Disordered" evidence="1">
    <location>
        <begin position="315"/>
        <end position="349"/>
    </location>
</feature>
<proteinExistence type="predicted"/>
<dbReference type="OrthoDB" id="4227365at2759"/>
<feature type="compositionally biased region" description="Polar residues" evidence="1">
    <location>
        <begin position="339"/>
        <end position="349"/>
    </location>
</feature>
<comment type="caution">
    <text evidence="2">The sequence shown here is derived from an EMBL/GenBank/DDBJ whole genome shotgun (WGS) entry which is preliminary data.</text>
</comment>
<evidence type="ECO:0000313" key="3">
    <source>
        <dbReference type="Proteomes" id="UP001149165"/>
    </source>
</evidence>
<evidence type="ECO:0000313" key="2">
    <source>
        <dbReference type="EMBL" id="KAJ5094739.1"/>
    </source>
</evidence>
<evidence type="ECO:0000256" key="1">
    <source>
        <dbReference type="SAM" id="MobiDB-lite"/>
    </source>
</evidence>
<dbReference type="AlphaFoldDB" id="A0A9W9K6D0"/>
<sequence length="370" mass="43331">MSSNENTHLDSFGLPSREALETLYRMTDRVFDSQREKTQENPPKRRHELRRIFNRNLSDRPSQKVYIKLRNKDEDLFDLWSTKLNNCLMKPYKTEIRDAIDDLISKASANVGCKDFAKMIEIYSSHDLVSPAIKMAQTFMFLRNMTEAKIHIRLTDIEMGRSTIFLILIICVSKLVELSEILSFRLMEPIRRISDRPETVAPGPVCIAANLYEQVVDGLLELKRNKVTGLIIKDFDAHFLKVQERLYGIIEYMVSVSCMRTTVLRLLEDVIPRLPSSRRFYLAFWVESSPILQEEIFQEPSNSVGLFLIDEFHKQKEPETQSSRVQNKPEQRHDRPTRSRPQNQSTQSWENDPYFDWLLFSVMTEPSIMD</sequence>
<protein>
    <submittedName>
        <fullName evidence="2">Uncharacterized protein</fullName>
    </submittedName>
</protein>
<organism evidence="2 3">
    <name type="scientific">Penicillium angulare</name>
    <dbReference type="NCBI Taxonomy" id="116970"/>
    <lineage>
        <taxon>Eukaryota</taxon>
        <taxon>Fungi</taxon>
        <taxon>Dikarya</taxon>
        <taxon>Ascomycota</taxon>
        <taxon>Pezizomycotina</taxon>
        <taxon>Eurotiomycetes</taxon>
        <taxon>Eurotiomycetidae</taxon>
        <taxon>Eurotiales</taxon>
        <taxon>Aspergillaceae</taxon>
        <taxon>Penicillium</taxon>
    </lineage>
</organism>
<dbReference type="EMBL" id="JAPQKH010000006">
    <property type="protein sequence ID" value="KAJ5094739.1"/>
    <property type="molecule type" value="Genomic_DNA"/>
</dbReference>
<reference evidence="2" key="2">
    <citation type="journal article" date="2023" name="IMA Fungus">
        <title>Comparative genomic study of the Penicillium genus elucidates a diverse pangenome and 15 lateral gene transfer events.</title>
        <authorList>
            <person name="Petersen C."/>
            <person name="Sorensen T."/>
            <person name="Nielsen M.R."/>
            <person name="Sondergaard T.E."/>
            <person name="Sorensen J.L."/>
            <person name="Fitzpatrick D.A."/>
            <person name="Frisvad J.C."/>
            <person name="Nielsen K.L."/>
        </authorList>
    </citation>
    <scope>NUCLEOTIDE SEQUENCE</scope>
    <source>
        <strain evidence="2">IBT 30069</strain>
    </source>
</reference>
<dbReference type="Proteomes" id="UP001149165">
    <property type="component" value="Unassembled WGS sequence"/>
</dbReference>
<feature type="compositionally biased region" description="Basic and acidic residues" evidence="1">
    <location>
        <begin position="327"/>
        <end position="337"/>
    </location>
</feature>
<name>A0A9W9K6D0_9EURO</name>
<accession>A0A9W9K6D0</accession>
<reference evidence="2" key="1">
    <citation type="submission" date="2022-11" db="EMBL/GenBank/DDBJ databases">
        <authorList>
            <person name="Petersen C."/>
        </authorList>
    </citation>
    <scope>NUCLEOTIDE SEQUENCE</scope>
    <source>
        <strain evidence="2">IBT 30069</strain>
    </source>
</reference>
<gene>
    <name evidence="2" type="ORF">N7456_010600</name>
</gene>